<evidence type="ECO:0000259" key="2">
    <source>
        <dbReference type="Pfam" id="PF04542"/>
    </source>
</evidence>
<organism evidence="3">
    <name type="scientific">Streptomyces tendae</name>
    <dbReference type="NCBI Taxonomy" id="1932"/>
    <lineage>
        <taxon>Bacteria</taxon>
        <taxon>Bacillati</taxon>
        <taxon>Actinomycetota</taxon>
        <taxon>Actinomycetes</taxon>
        <taxon>Kitasatosporales</taxon>
        <taxon>Streptomycetaceae</taxon>
        <taxon>Streptomyces</taxon>
    </lineage>
</organism>
<name>A0A6B3R0J5_STRTE</name>
<proteinExistence type="predicted"/>
<dbReference type="Gene3D" id="1.10.1740.10">
    <property type="match status" value="1"/>
</dbReference>
<dbReference type="Pfam" id="PF04542">
    <property type="entry name" value="Sigma70_r2"/>
    <property type="match status" value="1"/>
</dbReference>
<dbReference type="GO" id="GO:0003700">
    <property type="term" value="F:DNA-binding transcription factor activity"/>
    <property type="evidence" value="ECO:0007669"/>
    <property type="project" value="InterPro"/>
</dbReference>
<gene>
    <name evidence="3" type="ORF">GUR47_38400</name>
</gene>
<feature type="domain" description="RNA polymerase sigma-70 region 2" evidence="2">
    <location>
        <begin position="55"/>
        <end position="121"/>
    </location>
</feature>
<dbReference type="RefSeq" id="WP_164461251.1">
    <property type="nucleotide sequence ID" value="NZ_JAAIFS010000015.1"/>
</dbReference>
<dbReference type="EMBL" id="JAAIFS010000015">
    <property type="protein sequence ID" value="NEV92507.1"/>
    <property type="molecule type" value="Genomic_DNA"/>
</dbReference>
<reference evidence="3" key="1">
    <citation type="journal article" date="2020" name="Microorganisms">
        <title>Isolation, Genomic and Metabolomic Characterization of Streptomyces tendae VITAKN with Quorum Sensing Inhibitory Activity from Southern India.</title>
        <authorList>
            <person name="Ishaque N.M."/>
            <person name="Burgsdorf I."/>
            <person name="Limlingan Malit J.J."/>
            <person name="Saha S."/>
            <person name="Teta R."/>
            <person name="Ewe D."/>
            <person name="Kannabiran K."/>
            <person name="Hrouzek P."/>
            <person name="Steindler L."/>
            <person name="Costantino V."/>
            <person name="Saurav K."/>
        </authorList>
    </citation>
    <scope>NUCLEOTIDE SEQUENCE</scope>
    <source>
        <strain evidence="3">VITAKN</strain>
    </source>
</reference>
<comment type="caution">
    <text evidence="3">The sequence shown here is derived from an EMBL/GenBank/DDBJ whole genome shotgun (WGS) entry which is preliminary data.</text>
</comment>
<dbReference type="AlphaFoldDB" id="A0A6B3R0J5"/>
<evidence type="ECO:0000256" key="1">
    <source>
        <dbReference type="SAM" id="MobiDB-lite"/>
    </source>
</evidence>
<dbReference type="InterPro" id="IPR013325">
    <property type="entry name" value="RNA_pol_sigma_r2"/>
</dbReference>
<sequence length="149" mass="16919">MLSMTPPALSGRPPLPVRPQPHERDGRQPQPGGGQPHPHTAQHDDTAARELLAALYTDYAPLVVRTAVRVLRPDDRDLVDDLAQDVWLDTWRHLLRGNEVHHPAGFLATRTRRRAIDHYRLARVRREQATDYTDDVALHRITRMIGDAA</sequence>
<accession>A0A6B3R0J5</accession>
<evidence type="ECO:0000313" key="3">
    <source>
        <dbReference type="EMBL" id="NEV92507.1"/>
    </source>
</evidence>
<dbReference type="InterPro" id="IPR007627">
    <property type="entry name" value="RNA_pol_sigma70_r2"/>
</dbReference>
<dbReference type="SUPFAM" id="SSF88946">
    <property type="entry name" value="Sigma2 domain of RNA polymerase sigma factors"/>
    <property type="match status" value="1"/>
</dbReference>
<feature type="region of interest" description="Disordered" evidence="1">
    <location>
        <begin position="1"/>
        <end position="48"/>
    </location>
</feature>
<dbReference type="GO" id="GO:0006352">
    <property type="term" value="P:DNA-templated transcription initiation"/>
    <property type="evidence" value="ECO:0007669"/>
    <property type="project" value="InterPro"/>
</dbReference>
<protein>
    <submittedName>
        <fullName evidence="3">Sigma-70 family RNA polymerase sigma factor</fullName>
    </submittedName>
</protein>